<dbReference type="Pfam" id="PF13358">
    <property type="entry name" value="DDE_3"/>
    <property type="match status" value="1"/>
</dbReference>
<organism evidence="3 4">
    <name type="scientific">Hymenobacter nivis</name>
    <dbReference type="NCBI Taxonomy" id="1850093"/>
    <lineage>
        <taxon>Bacteria</taxon>
        <taxon>Pseudomonadati</taxon>
        <taxon>Bacteroidota</taxon>
        <taxon>Cytophagia</taxon>
        <taxon>Cytophagales</taxon>
        <taxon>Hymenobacteraceae</taxon>
        <taxon>Hymenobacter</taxon>
    </lineage>
</organism>
<accession>A0A2Z3GPT1</accession>
<evidence type="ECO:0000259" key="2">
    <source>
        <dbReference type="Pfam" id="PF13592"/>
    </source>
</evidence>
<feature type="domain" description="Winged helix-turn helix" evidence="2">
    <location>
        <begin position="24"/>
        <end position="73"/>
    </location>
</feature>
<dbReference type="InterPro" id="IPR012337">
    <property type="entry name" value="RNaseH-like_sf"/>
</dbReference>
<keyword evidence="4" id="KW-1185">Reference proteome</keyword>
<gene>
    <name evidence="3" type="ORF">DDQ68_09530</name>
</gene>
<dbReference type="AlphaFoldDB" id="A0A2Z3GPT1"/>
<evidence type="ECO:0000259" key="1">
    <source>
        <dbReference type="Pfam" id="PF13358"/>
    </source>
</evidence>
<name>A0A2Z3GPT1_9BACT</name>
<dbReference type="OrthoDB" id="593891at2"/>
<dbReference type="RefSeq" id="WP_109656084.1">
    <property type="nucleotide sequence ID" value="NZ_CP029145.1"/>
</dbReference>
<dbReference type="KEGG" id="hnv:DDQ68_09530"/>
<feature type="domain" description="Tc1-like transposase DDE" evidence="1">
    <location>
        <begin position="90"/>
        <end position="231"/>
    </location>
</feature>
<dbReference type="SUPFAM" id="SSF53098">
    <property type="entry name" value="Ribonuclease H-like"/>
    <property type="match status" value="1"/>
</dbReference>
<dbReference type="NCBIfam" id="NF033545">
    <property type="entry name" value="transpos_IS630"/>
    <property type="match status" value="1"/>
</dbReference>
<dbReference type="EMBL" id="CP029145">
    <property type="protein sequence ID" value="AWM32995.1"/>
    <property type="molecule type" value="Genomic_DNA"/>
</dbReference>
<dbReference type="Gene3D" id="3.30.420.10">
    <property type="entry name" value="Ribonuclease H-like superfamily/Ribonuclease H"/>
    <property type="match status" value="1"/>
</dbReference>
<reference evidence="4" key="1">
    <citation type="submission" date="2018-04" db="EMBL/GenBank/DDBJ databases">
        <title>Complete genome of Antarctic heterotrophic bacterium Hymenobacter nivis.</title>
        <authorList>
            <person name="Terashima M."/>
        </authorList>
    </citation>
    <scope>NUCLEOTIDE SEQUENCE [LARGE SCALE GENOMIC DNA]</scope>
    <source>
        <strain evidence="4">NBRC 111535</strain>
    </source>
</reference>
<proteinExistence type="predicted"/>
<dbReference type="Proteomes" id="UP000245999">
    <property type="component" value="Chromosome"/>
</dbReference>
<dbReference type="Pfam" id="PF13592">
    <property type="entry name" value="HTH_33"/>
    <property type="match status" value="1"/>
</dbReference>
<dbReference type="InterPro" id="IPR038717">
    <property type="entry name" value="Tc1-like_DDE_dom"/>
</dbReference>
<dbReference type="InterPro" id="IPR025959">
    <property type="entry name" value="Winged_HTH_dom"/>
</dbReference>
<sequence>MLSSIQRAGLCRELGQTRYTDYRATAAWLAVTYEVHYSVSGLTDLLPRVGYSYKLTAAVPCLADAAKQTAFLTDTLAPLLAQAEAGEAVVYFADAAHPTHNTRATHVWTETGKERPLLTVSGRERVNLNAALNAHCPTQVHRDETDCVNAQSTQRRYEKLLAAHPEGPIRVICNNARYYKNKALNAWLDKKRLVQVFLPTYSPNLNLMERLWKFLRQKIINTAFYRTKGQFKTAVLDFFDRLPEFGKELASRMSLKFHVLDSQSNS</sequence>
<evidence type="ECO:0000313" key="4">
    <source>
        <dbReference type="Proteomes" id="UP000245999"/>
    </source>
</evidence>
<evidence type="ECO:0000313" key="3">
    <source>
        <dbReference type="EMBL" id="AWM32995.1"/>
    </source>
</evidence>
<protein>
    <submittedName>
        <fullName evidence="3">IS630 family transposase</fullName>
    </submittedName>
</protein>
<dbReference type="GO" id="GO:0003676">
    <property type="term" value="F:nucleic acid binding"/>
    <property type="evidence" value="ECO:0007669"/>
    <property type="project" value="InterPro"/>
</dbReference>
<dbReference type="InterPro" id="IPR047655">
    <property type="entry name" value="Transpos_IS630-like"/>
</dbReference>
<dbReference type="InterPro" id="IPR036397">
    <property type="entry name" value="RNaseH_sf"/>
</dbReference>